<protein>
    <submittedName>
        <fullName evidence="3">Polyketide cyclase</fullName>
    </submittedName>
</protein>
<evidence type="ECO:0000259" key="2">
    <source>
        <dbReference type="Pfam" id="PF08327"/>
    </source>
</evidence>
<proteinExistence type="inferred from homology"/>
<dbReference type="Gene3D" id="3.30.530.20">
    <property type="match status" value="1"/>
</dbReference>
<dbReference type="EMBL" id="JXAL01000034">
    <property type="protein sequence ID" value="KIL34128.1"/>
    <property type="molecule type" value="Genomic_DNA"/>
</dbReference>
<keyword evidence="4" id="KW-1185">Reference proteome</keyword>
<sequence length="142" mass="16275">MLVSEQQEKLPDIRQTILINAPIRKVWDAVSNSEAIAAWLMPNDFQPVMGFEFTIHSQYGDSPCKVTEIDPPNRLIFTWGDDWVVTFELNEQGSEQTEFTLVHGGWTAGKVEHGMDYATIRDRMKHGWEAAVLPRLRQFIEG</sequence>
<evidence type="ECO:0000313" key="4">
    <source>
        <dbReference type="Proteomes" id="UP000054526"/>
    </source>
</evidence>
<evidence type="ECO:0000313" key="3">
    <source>
        <dbReference type="EMBL" id="KIL34128.1"/>
    </source>
</evidence>
<evidence type="ECO:0000256" key="1">
    <source>
        <dbReference type="ARBA" id="ARBA00006817"/>
    </source>
</evidence>
<dbReference type="RefSeq" id="WP_041067689.1">
    <property type="nucleotide sequence ID" value="NZ_JXAL01000034.1"/>
</dbReference>
<dbReference type="Pfam" id="PF08327">
    <property type="entry name" value="AHSA1"/>
    <property type="match status" value="1"/>
</dbReference>
<reference evidence="3 4" key="1">
    <citation type="submission" date="2014-12" db="EMBL/GenBank/DDBJ databases">
        <title>Draft genome sequence of Cohnella kolymensis strain B-2846.</title>
        <authorList>
            <person name="Karlyshev A.V."/>
            <person name="Kudryashova E.B."/>
        </authorList>
    </citation>
    <scope>NUCLEOTIDE SEQUENCE [LARGE SCALE GENOMIC DNA]</scope>
    <source>
        <strain evidence="3 4">VKM B-2846</strain>
    </source>
</reference>
<name>A0ABR5A0H7_9BACL</name>
<accession>A0ABR5A0H7</accession>
<dbReference type="CDD" id="cd07814">
    <property type="entry name" value="SRPBCC_CalC_Aha1-like"/>
    <property type="match status" value="1"/>
</dbReference>
<feature type="domain" description="Activator of Hsp90 ATPase homologue 1/2-like C-terminal" evidence="2">
    <location>
        <begin position="20"/>
        <end position="139"/>
    </location>
</feature>
<organism evidence="3 4">
    <name type="scientific">Cohnella kolymensis</name>
    <dbReference type="NCBI Taxonomy" id="1590652"/>
    <lineage>
        <taxon>Bacteria</taxon>
        <taxon>Bacillati</taxon>
        <taxon>Bacillota</taxon>
        <taxon>Bacilli</taxon>
        <taxon>Bacillales</taxon>
        <taxon>Paenibacillaceae</taxon>
        <taxon>Cohnella</taxon>
    </lineage>
</organism>
<gene>
    <name evidence="3" type="ORF">SD71_20755</name>
</gene>
<dbReference type="Proteomes" id="UP000054526">
    <property type="component" value="Unassembled WGS sequence"/>
</dbReference>
<dbReference type="InterPro" id="IPR023393">
    <property type="entry name" value="START-like_dom_sf"/>
</dbReference>
<dbReference type="SUPFAM" id="SSF55961">
    <property type="entry name" value="Bet v1-like"/>
    <property type="match status" value="1"/>
</dbReference>
<comment type="caution">
    <text evidence="3">The sequence shown here is derived from an EMBL/GenBank/DDBJ whole genome shotgun (WGS) entry which is preliminary data.</text>
</comment>
<comment type="similarity">
    <text evidence="1">Belongs to the AHA1 family.</text>
</comment>
<dbReference type="InterPro" id="IPR013538">
    <property type="entry name" value="ASHA1/2-like_C"/>
</dbReference>